<protein>
    <submittedName>
        <fullName evidence="1">Uncharacterized protein</fullName>
    </submittedName>
</protein>
<dbReference type="AlphaFoldDB" id="A0A7R9I226"/>
<sequence>MTHTRRQFGGSTRQVDFICVTPSFRVMSQHSPYMWQWYFPDDSWNHCRVSPAHQMYADIPVISPQPQPLVPHAPYKDFFRSWIRLMLHR</sequence>
<gene>
    <name evidence="1" type="ORF">TBIB3V08_LOCUS6180</name>
</gene>
<accession>A0A7R9I226</accession>
<evidence type="ECO:0000313" key="1">
    <source>
        <dbReference type="EMBL" id="CAD7443781.1"/>
    </source>
</evidence>
<organism evidence="1">
    <name type="scientific">Timema bartmani</name>
    <dbReference type="NCBI Taxonomy" id="61472"/>
    <lineage>
        <taxon>Eukaryota</taxon>
        <taxon>Metazoa</taxon>
        <taxon>Ecdysozoa</taxon>
        <taxon>Arthropoda</taxon>
        <taxon>Hexapoda</taxon>
        <taxon>Insecta</taxon>
        <taxon>Pterygota</taxon>
        <taxon>Neoptera</taxon>
        <taxon>Polyneoptera</taxon>
        <taxon>Phasmatodea</taxon>
        <taxon>Timematodea</taxon>
        <taxon>Timematoidea</taxon>
        <taxon>Timematidae</taxon>
        <taxon>Timema</taxon>
    </lineage>
</organism>
<proteinExistence type="predicted"/>
<reference evidence="1" key="1">
    <citation type="submission" date="2020-11" db="EMBL/GenBank/DDBJ databases">
        <authorList>
            <person name="Tran Van P."/>
        </authorList>
    </citation>
    <scope>NUCLEOTIDE SEQUENCE</scope>
</reference>
<dbReference type="EMBL" id="OD566331">
    <property type="protein sequence ID" value="CAD7443781.1"/>
    <property type="molecule type" value="Genomic_DNA"/>
</dbReference>
<name>A0A7R9I226_9NEOP</name>